<dbReference type="OrthoDB" id="2971629at2"/>
<dbReference type="RefSeq" id="WP_156416154.1">
    <property type="nucleotide sequence ID" value="NZ_FMAU01000005.1"/>
</dbReference>
<dbReference type="EMBL" id="FMAU01000005">
    <property type="protein sequence ID" value="SCC28662.1"/>
    <property type="molecule type" value="Genomic_DNA"/>
</dbReference>
<evidence type="ECO:0000313" key="2">
    <source>
        <dbReference type="Proteomes" id="UP000181997"/>
    </source>
</evidence>
<name>A0A1C4DBC6_9BACI</name>
<dbReference type="AlphaFoldDB" id="A0A1C4DBC6"/>
<sequence>MPFLREAVQKQREHFIRLLVKNGIAEGPDVEKWTLTELVALYDKYLRKS</sequence>
<proteinExistence type="predicted"/>
<organism evidence="1 2">
    <name type="scientific">[Bacillus] enclensis</name>
    <dbReference type="NCBI Taxonomy" id="1402860"/>
    <lineage>
        <taxon>Bacteria</taxon>
        <taxon>Bacillati</taxon>
        <taxon>Bacillota</taxon>
        <taxon>Bacilli</taxon>
        <taxon>Bacillales</taxon>
        <taxon>Bacillaceae</taxon>
        <taxon>Rossellomorea</taxon>
    </lineage>
</organism>
<evidence type="ECO:0008006" key="3">
    <source>
        <dbReference type="Google" id="ProtNLM"/>
    </source>
</evidence>
<protein>
    <recommendedName>
        <fullName evidence="3">Fur-regulated basic protein A</fullName>
    </recommendedName>
</protein>
<keyword evidence="2" id="KW-1185">Reference proteome</keyword>
<gene>
    <name evidence="1" type="ORF">GA0061094_3713</name>
</gene>
<evidence type="ECO:0000313" key="1">
    <source>
        <dbReference type="EMBL" id="SCC28662.1"/>
    </source>
</evidence>
<reference evidence="2" key="1">
    <citation type="submission" date="2016-08" db="EMBL/GenBank/DDBJ databases">
        <authorList>
            <person name="Varghese N."/>
            <person name="Submissions Spin"/>
        </authorList>
    </citation>
    <scope>NUCLEOTIDE SEQUENCE [LARGE SCALE GENOMIC DNA]</scope>
    <source>
        <strain evidence="2">SGD-1123</strain>
    </source>
</reference>
<accession>A0A1C4DBC6</accession>
<dbReference type="Proteomes" id="UP000181997">
    <property type="component" value="Unassembled WGS sequence"/>
</dbReference>